<evidence type="ECO:0000256" key="21">
    <source>
        <dbReference type="SAM" id="MobiDB-lite"/>
    </source>
</evidence>
<comment type="subcellular location">
    <subcellularLocation>
        <location evidence="3">Cell membrane</location>
        <topology evidence="3">Multi-pass membrane protein</topology>
    </subcellularLocation>
</comment>
<dbReference type="OrthoDB" id="9788113at2"/>
<comment type="caution">
    <text evidence="24">The sequence shown here is derived from an EMBL/GenBank/DDBJ whole genome shotgun (WGS) entry which is preliminary data.</text>
</comment>
<evidence type="ECO:0000256" key="7">
    <source>
        <dbReference type="ARBA" id="ARBA00022692"/>
    </source>
</evidence>
<evidence type="ECO:0000256" key="9">
    <source>
        <dbReference type="ARBA" id="ARBA00022982"/>
    </source>
</evidence>
<evidence type="ECO:0000256" key="2">
    <source>
        <dbReference type="ARBA" id="ARBA00001970"/>
    </source>
</evidence>
<comment type="similarity">
    <text evidence="18">In the N-terminal section; belongs to the nitrate reductase alpha subunit family.</text>
</comment>
<organism evidence="24 25">
    <name type="scientific">Streptomyces scabiei</name>
    <dbReference type="NCBI Taxonomy" id="1930"/>
    <lineage>
        <taxon>Bacteria</taxon>
        <taxon>Bacillati</taxon>
        <taxon>Actinomycetota</taxon>
        <taxon>Actinomycetes</taxon>
        <taxon>Kitasatosporales</taxon>
        <taxon>Streptomycetaceae</taxon>
        <taxon>Streptomyces</taxon>
    </lineage>
</organism>
<feature type="transmembrane region" description="Helical" evidence="22">
    <location>
        <begin position="16"/>
        <end position="36"/>
    </location>
</feature>
<dbReference type="PANTHER" id="PTHR30598">
    <property type="entry name" value="NITRATE REDUCTASE PRIVATE CHAPERONE, REDOX ENZYME MATURATION PROTEIN REMP FAMILY"/>
    <property type="match status" value="1"/>
</dbReference>
<evidence type="ECO:0000256" key="4">
    <source>
        <dbReference type="ARBA" id="ARBA00022448"/>
    </source>
</evidence>
<name>A0A100JJ10_STRSC</name>
<feature type="transmembrane region" description="Helical" evidence="22">
    <location>
        <begin position="64"/>
        <end position="84"/>
    </location>
</feature>
<dbReference type="GO" id="GO:0008940">
    <property type="term" value="F:nitrate reductase activity"/>
    <property type="evidence" value="ECO:0007669"/>
    <property type="project" value="InterPro"/>
</dbReference>
<dbReference type="PANTHER" id="PTHR30598:SF3">
    <property type="entry name" value="RESPIRATORY NITRATE REDUCTASE 1 GAMMA CHAIN"/>
    <property type="match status" value="1"/>
</dbReference>
<feature type="binding site" description="axial binding residue" evidence="20">
    <location>
        <position position="76"/>
    </location>
    <ligand>
        <name>heme b</name>
        <dbReference type="ChEBI" id="CHEBI:60344"/>
        <label>1</label>
    </ligand>
    <ligandPart>
        <name>Fe</name>
        <dbReference type="ChEBI" id="CHEBI:18248"/>
    </ligandPart>
</feature>
<evidence type="ECO:0000256" key="20">
    <source>
        <dbReference type="PIRSR" id="PIRSR603816-1"/>
    </source>
</evidence>
<dbReference type="GO" id="GO:0005886">
    <property type="term" value="C:plasma membrane"/>
    <property type="evidence" value="ECO:0007669"/>
    <property type="project" value="UniProtKB-SubCell"/>
</dbReference>
<dbReference type="GO" id="GO:0046872">
    <property type="term" value="F:metal ion binding"/>
    <property type="evidence" value="ECO:0007669"/>
    <property type="project" value="UniProtKB-KW"/>
</dbReference>
<keyword evidence="5" id="KW-1003">Cell membrane</keyword>
<evidence type="ECO:0000256" key="15">
    <source>
        <dbReference type="ARBA" id="ARBA00056200"/>
    </source>
</evidence>
<comment type="cofactor">
    <cofactor evidence="2">
        <name>heme b</name>
        <dbReference type="ChEBI" id="CHEBI:60344"/>
    </cofactor>
</comment>
<reference evidence="25" key="3">
    <citation type="submission" date="2016-02" db="EMBL/GenBank/DDBJ databases">
        <title>Draft genome of pathogenic Streptomyces sp. in Japan.</title>
        <authorList>
            <person name="Tomihama T."/>
            <person name="Ikenaga M."/>
            <person name="Sakai M."/>
            <person name="Okubo T."/>
            <person name="Ikeda S."/>
        </authorList>
    </citation>
    <scope>NUCLEOTIDE SEQUENCE [LARGE SCALE GENOMIC DNA]</scope>
    <source>
        <strain evidence="25">S58</strain>
    </source>
</reference>
<feature type="binding site" description="axial binding residue" evidence="20">
    <location>
        <position position="216"/>
    </location>
    <ligand>
        <name>heme b</name>
        <dbReference type="ChEBI" id="CHEBI:60344"/>
        <label>1</label>
    </ligand>
    <ligandPart>
        <name>Fe</name>
        <dbReference type="ChEBI" id="CHEBI:18248"/>
    </ligandPart>
</feature>
<keyword evidence="10 22" id="KW-1133">Transmembrane helix</keyword>
<dbReference type="SUPFAM" id="SSF103501">
    <property type="entry name" value="Respiratory nitrate reductase 1 gamma chain"/>
    <property type="match status" value="1"/>
</dbReference>
<evidence type="ECO:0000256" key="8">
    <source>
        <dbReference type="ARBA" id="ARBA00022723"/>
    </source>
</evidence>
<dbReference type="Pfam" id="PF02665">
    <property type="entry name" value="Nitrate_red_gam"/>
    <property type="match status" value="1"/>
</dbReference>
<keyword evidence="13" id="KW-0534">Nitrate assimilation</keyword>
<feature type="transmembrane region" description="Helical" evidence="22">
    <location>
        <begin position="139"/>
        <end position="161"/>
    </location>
</feature>
<accession>A0A100JJ10</accession>
<gene>
    <name evidence="24" type="primary">narX_3</name>
    <name evidence="24" type="ORF">SsS58_00776</name>
</gene>
<keyword evidence="6 20" id="KW-0349">Heme</keyword>
<evidence type="ECO:0000256" key="19">
    <source>
        <dbReference type="ARBA" id="ARBA00071287"/>
    </source>
</evidence>
<evidence type="ECO:0000256" key="22">
    <source>
        <dbReference type="SAM" id="Phobius"/>
    </source>
</evidence>
<keyword evidence="7 22" id="KW-0812">Transmembrane</keyword>
<keyword evidence="11 24" id="KW-0560">Oxidoreductase</keyword>
<evidence type="ECO:0000256" key="10">
    <source>
        <dbReference type="ARBA" id="ARBA00022989"/>
    </source>
</evidence>
<feature type="binding site" description="axial binding residue" evidence="20">
    <location>
        <position position="66"/>
    </location>
    <ligand>
        <name>heme b</name>
        <dbReference type="ChEBI" id="CHEBI:60344"/>
        <label>2</label>
    </ligand>
    <ligandPart>
        <name>Fe</name>
        <dbReference type="ChEBI" id="CHEBI:18248"/>
    </ligandPart>
</feature>
<reference evidence="24 25" key="2">
    <citation type="journal article" date="2016" name="Genome Announc.">
        <title>Draft Genome Sequences of Streptomyces scabiei S58, Streptomyces turgidiscabies T45, and Streptomyces acidiscabies a10, the Pathogens of Potato Common Scab, Isolated in Japan.</title>
        <authorList>
            <person name="Tomihama T."/>
            <person name="Nishi Y."/>
            <person name="Sakai M."/>
            <person name="Ikenaga M."/>
            <person name="Okubo T."/>
            <person name="Ikeda S."/>
        </authorList>
    </citation>
    <scope>NUCLEOTIDE SEQUENCE [LARGE SCALE GENOMIC DNA]</scope>
    <source>
        <strain evidence="24 25">S58</strain>
    </source>
</reference>
<keyword evidence="12 20" id="KW-0408">Iron</keyword>
<evidence type="ECO:0000256" key="14">
    <source>
        <dbReference type="ARBA" id="ARBA00023136"/>
    </source>
</evidence>
<dbReference type="InterPro" id="IPR003816">
    <property type="entry name" value="Nitrate_red_gam"/>
</dbReference>
<keyword evidence="8" id="KW-0479">Metal-binding</keyword>
<dbReference type="GO" id="GO:0020037">
    <property type="term" value="F:heme binding"/>
    <property type="evidence" value="ECO:0007669"/>
    <property type="project" value="TreeGrafter"/>
</dbReference>
<feature type="transmembrane region" description="Helical" evidence="22">
    <location>
        <begin position="96"/>
        <end position="119"/>
    </location>
</feature>
<comment type="cofactor">
    <cofactor evidence="1">
        <name>Mo-bis(molybdopterin guanine dinucleotide)</name>
        <dbReference type="ChEBI" id="CHEBI:60539"/>
    </cofactor>
</comment>
<evidence type="ECO:0000256" key="16">
    <source>
        <dbReference type="ARBA" id="ARBA00061095"/>
    </source>
</evidence>
<evidence type="ECO:0000256" key="1">
    <source>
        <dbReference type="ARBA" id="ARBA00001942"/>
    </source>
</evidence>
<evidence type="ECO:0000256" key="17">
    <source>
        <dbReference type="ARBA" id="ARBA00061196"/>
    </source>
</evidence>
<dbReference type="Proteomes" id="UP000067448">
    <property type="component" value="Unassembled WGS sequence"/>
</dbReference>
<feature type="transmembrane region" description="Helical" evidence="22">
    <location>
        <begin position="187"/>
        <end position="209"/>
    </location>
</feature>
<dbReference type="RefSeq" id="WP_059078561.1">
    <property type="nucleotide sequence ID" value="NZ_BCMM01000002.1"/>
</dbReference>
<comment type="function">
    <text evidence="15">Does not seem to have nitrate reductase activity.</text>
</comment>
<evidence type="ECO:0000256" key="18">
    <source>
        <dbReference type="ARBA" id="ARBA00061480"/>
    </source>
</evidence>
<evidence type="ECO:0000256" key="5">
    <source>
        <dbReference type="ARBA" id="ARBA00022475"/>
    </source>
</evidence>
<evidence type="ECO:0000256" key="13">
    <source>
        <dbReference type="ARBA" id="ARBA00023063"/>
    </source>
</evidence>
<feature type="binding site" description="axial binding residue" evidence="20">
    <location>
        <position position="198"/>
    </location>
    <ligand>
        <name>heme b</name>
        <dbReference type="ChEBI" id="CHEBI:60344"/>
        <label>1</label>
    </ligand>
    <ligandPart>
        <name>Fe</name>
        <dbReference type="ChEBI" id="CHEBI:18248"/>
    </ligandPart>
</feature>
<dbReference type="GO" id="GO:0019645">
    <property type="term" value="P:anaerobic electron transport chain"/>
    <property type="evidence" value="ECO:0007669"/>
    <property type="project" value="TreeGrafter"/>
</dbReference>
<dbReference type="NCBIfam" id="TIGR00351">
    <property type="entry name" value="narI"/>
    <property type="match status" value="1"/>
</dbReference>
<dbReference type="AlphaFoldDB" id="A0A100JJ10"/>
<dbReference type="GO" id="GO:0009055">
    <property type="term" value="F:electron transfer activity"/>
    <property type="evidence" value="ECO:0007669"/>
    <property type="project" value="TreeGrafter"/>
</dbReference>
<proteinExistence type="inferred from homology"/>
<dbReference type="InterPro" id="IPR023234">
    <property type="entry name" value="NarG-like_domain"/>
</dbReference>
<keyword evidence="9" id="KW-0249">Electron transport</keyword>
<dbReference type="InterPro" id="IPR036197">
    <property type="entry name" value="NarG-like_sf"/>
</dbReference>
<evidence type="ECO:0000256" key="6">
    <source>
        <dbReference type="ARBA" id="ARBA00022617"/>
    </source>
</evidence>
<feature type="domain" description="NarG-like" evidence="23">
    <location>
        <begin position="16"/>
        <end position="235"/>
    </location>
</feature>
<dbReference type="EMBL" id="BCMM01000002">
    <property type="protein sequence ID" value="GAQ60436.1"/>
    <property type="molecule type" value="Genomic_DNA"/>
</dbReference>
<protein>
    <recommendedName>
        <fullName evidence="19">Nitrate reductase-like protein NarX</fullName>
    </recommendedName>
</protein>
<evidence type="ECO:0000313" key="25">
    <source>
        <dbReference type="Proteomes" id="UP000067448"/>
    </source>
</evidence>
<keyword evidence="4" id="KW-0813">Transport</keyword>
<sequence length="281" mass="30666">MNAPDTTSAAAGGADLLLWVAVPYICLAVFVVGHLWRYRHDQFGWTTHTSQLLEHRRLRWGSPLFHLGAFMVIAGHVVGLAVPASWTENAGISEHAYHITAVWAGSAAGVAMVAGLGMLCARRLLTRRIRLTTDRSDKLLFPLLSVTVLLGITATTAHNVFGAGYDYRSTVSVWFRGLFTLQPQPEAIAGAPVLFQLHALTASLLFAVWPFTRLVHVWSAPVGYLVRPYLVYRGRARTSALSAHPGRRRRTPGSRRAVQAVADAGDSDGVPARQAGRQEWA</sequence>
<dbReference type="GO" id="GO:0009325">
    <property type="term" value="C:nitrate reductase complex"/>
    <property type="evidence" value="ECO:0007669"/>
    <property type="project" value="InterPro"/>
</dbReference>
<evidence type="ECO:0000259" key="23">
    <source>
        <dbReference type="Pfam" id="PF02665"/>
    </source>
</evidence>
<keyword evidence="14 22" id="KW-0472">Membrane</keyword>
<comment type="similarity">
    <text evidence="17">In the C-terminal section; belongs to the nitrate reductase gamma subunit family.</text>
</comment>
<reference evidence="25" key="1">
    <citation type="submission" date="2015-11" db="EMBL/GenBank/DDBJ databases">
        <authorList>
            <consortium name="Cross-ministerial Strategic Innovation Promotion Program (SIP) consortium"/>
            <person name="Tomihama T."/>
            <person name="Ikenaga M."/>
            <person name="Sakai M."/>
            <person name="Okubo T."/>
            <person name="Ikeda S."/>
        </authorList>
    </citation>
    <scope>NUCLEOTIDE SEQUENCE [LARGE SCALE GENOMIC DNA]</scope>
    <source>
        <strain evidence="25">S58</strain>
    </source>
</reference>
<evidence type="ECO:0000256" key="12">
    <source>
        <dbReference type="ARBA" id="ARBA00023004"/>
    </source>
</evidence>
<evidence type="ECO:0000256" key="3">
    <source>
        <dbReference type="ARBA" id="ARBA00004651"/>
    </source>
</evidence>
<comment type="similarity">
    <text evidence="16">In the central section; belongs to the NarJ/NarW family.</text>
</comment>
<dbReference type="FunFam" id="1.20.950.20:FF:000001">
    <property type="entry name" value="Respiratory nitrate reductase subunit gamma"/>
    <property type="match status" value="1"/>
</dbReference>
<evidence type="ECO:0000313" key="24">
    <source>
        <dbReference type="EMBL" id="GAQ60436.1"/>
    </source>
</evidence>
<dbReference type="InterPro" id="IPR051936">
    <property type="entry name" value="Heme-iron_electron_transfer"/>
</dbReference>
<dbReference type="Gene3D" id="1.20.950.20">
    <property type="entry name" value="Transmembrane di-heme cytochromes, Chain C"/>
    <property type="match status" value="1"/>
</dbReference>
<dbReference type="GO" id="GO:0042128">
    <property type="term" value="P:nitrate assimilation"/>
    <property type="evidence" value="ECO:0007669"/>
    <property type="project" value="UniProtKB-KW"/>
</dbReference>
<evidence type="ECO:0000256" key="11">
    <source>
        <dbReference type="ARBA" id="ARBA00023002"/>
    </source>
</evidence>
<feature type="region of interest" description="Disordered" evidence="21">
    <location>
        <begin position="242"/>
        <end position="281"/>
    </location>
</feature>